<dbReference type="AlphaFoldDB" id="A0A931HAX0"/>
<reference evidence="2" key="1">
    <citation type="submission" date="2020-11" db="EMBL/GenBank/DDBJ databases">
        <title>Novosphingobium aureum sp. nov., a marine bacterium isolated from sediment of a salt flat.</title>
        <authorList>
            <person name="Yoo Y."/>
            <person name="Kim J.-J."/>
        </authorList>
    </citation>
    <scope>NUCLEOTIDE SEQUENCE</scope>
    <source>
        <strain evidence="2">YJ-S2-02</strain>
    </source>
</reference>
<protein>
    <submittedName>
        <fullName evidence="2">Helix-turn-helix transcriptional regulator</fullName>
    </submittedName>
</protein>
<organism evidence="2 3">
    <name type="scientific">Novosphingobium aureum</name>
    <dbReference type="NCBI Taxonomy" id="2792964"/>
    <lineage>
        <taxon>Bacteria</taxon>
        <taxon>Pseudomonadati</taxon>
        <taxon>Pseudomonadota</taxon>
        <taxon>Alphaproteobacteria</taxon>
        <taxon>Sphingomonadales</taxon>
        <taxon>Sphingomonadaceae</taxon>
        <taxon>Novosphingobium</taxon>
    </lineage>
</organism>
<sequence>MAEAFARAPLSEDGWDNALRALAEATGSAHGQLLAVGKQHLSFNWANDVPESFVAELDRIDGYNPQVNYRVGTVRAPLEVSWEVHYDALRARHTDEAYLETVRRLDVEHGAQMVLANKPGAFFGLAILRGEAQGRTTEAERDILSRVGPEVLAAIRLQDSIEHQGTRLLQGSLDTVRTAAILIDGMAQVCHVTQTAQAMLGPDLMQVRAGTLRATRPDLDRQLQARIGLALRGLDTGPADLWMRSEAGLVLTDVRALPREKWNMGFSPRVIVTLRSPIATEALAREDAQGQLLAKADQLCAALDLTAAEAQVVALLAIGHPRSEVAVRRGVSVQTVASQLRTIFVKCGVNRESELVVMARAVLETAAH</sequence>
<dbReference type="InterPro" id="IPR000792">
    <property type="entry name" value="Tscrpt_reg_LuxR_C"/>
</dbReference>
<dbReference type="Gene3D" id="1.10.10.10">
    <property type="entry name" value="Winged helix-like DNA-binding domain superfamily/Winged helix DNA-binding domain"/>
    <property type="match status" value="1"/>
</dbReference>
<evidence type="ECO:0000259" key="1">
    <source>
        <dbReference type="PROSITE" id="PS50043"/>
    </source>
</evidence>
<evidence type="ECO:0000313" key="3">
    <source>
        <dbReference type="Proteomes" id="UP000617634"/>
    </source>
</evidence>
<dbReference type="InterPro" id="IPR036388">
    <property type="entry name" value="WH-like_DNA-bd_sf"/>
</dbReference>
<dbReference type="SMART" id="SM00421">
    <property type="entry name" value="HTH_LUXR"/>
    <property type="match status" value="1"/>
</dbReference>
<dbReference type="SUPFAM" id="SSF46894">
    <property type="entry name" value="C-terminal effector domain of the bipartite response regulators"/>
    <property type="match status" value="1"/>
</dbReference>
<dbReference type="PROSITE" id="PS50043">
    <property type="entry name" value="HTH_LUXR_2"/>
    <property type="match status" value="1"/>
</dbReference>
<dbReference type="InterPro" id="IPR016032">
    <property type="entry name" value="Sig_transdc_resp-reg_C-effctor"/>
</dbReference>
<name>A0A931HAX0_9SPHN</name>
<comment type="caution">
    <text evidence="2">The sequence shown here is derived from an EMBL/GenBank/DDBJ whole genome shotgun (WGS) entry which is preliminary data.</text>
</comment>
<keyword evidence="3" id="KW-1185">Reference proteome</keyword>
<feature type="domain" description="HTH luxR-type" evidence="1">
    <location>
        <begin position="298"/>
        <end position="363"/>
    </location>
</feature>
<evidence type="ECO:0000313" key="2">
    <source>
        <dbReference type="EMBL" id="MBH0112173.1"/>
    </source>
</evidence>
<dbReference type="EMBL" id="JADZGI010000001">
    <property type="protein sequence ID" value="MBH0112173.1"/>
    <property type="molecule type" value="Genomic_DNA"/>
</dbReference>
<dbReference type="Proteomes" id="UP000617634">
    <property type="component" value="Unassembled WGS sequence"/>
</dbReference>
<dbReference type="GO" id="GO:0006355">
    <property type="term" value="P:regulation of DNA-templated transcription"/>
    <property type="evidence" value="ECO:0007669"/>
    <property type="project" value="InterPro"/>
</dbReference>
<proteinExistence type="predicted"/>
<gene>
    <name evidence="2" type="ORF">I5E68_04295</name>
</gene>
<accession>A0A931HAX0</accession>
<dbReference type="GO" id="GO:0003677">
    <property type="term" value="F:DNA binding"/>
    <property type="evidence" value="ECO:0007669"/>
    <property type="project" value="InterPro"/>
</dbReference>